<sequence length="204" mass="21595">MGTREREGLSRRGWMLLVGVTAAIAVLLLVIGIATVLPHGGNAREAAAATSDPGSPAAPRWEPGPTPLGLPPRPTATHVATEPAQPLTSLKPGACLQTYDSKWADAFPVVDCSAPHIAQLLATGALPQSAGAAFPGTDALDAQVTDLCSPHLDWHWVAIWGEDVFTDLRYPDTAAKWATGDRTYYCFVFTYSRHELTGSALAQP</sequence>
<feature type="region of interest" description="Disordered" evidence="1">
    <location>
        <begin position="45"/>
        <end position="84"/>
    </location>
</feature>
<evidence type="ECO:0000256" key="1">
    <source>
        <dbReference type="SAM" id="MobiDB-lite"/>
    </source>
</evidence>
<organism evidence="3 4">
    <name type="scientific">Leifsonia virtsii</name>
    <dbReference type="NCBI Taxonomy" id="3035915"/>
    <lineage>
        <taxon>Bacteria</taxon>
        <taxon>Bacillati</taxon>
        <taxon>Actinomycetota</taxon>
        <taxon>Actinomycetes</taxon>
        <taxon>Micrococcales</taxon>
        <taxon>Microbacteriaceae</taxon>
        <taxon>Leifsonia</taxon>
    </lineage>
</organism>
<keyword evidence="4" id="KW-1185">Reference proteome</keyword>
<dbReference type="Proteomes" id="UP001174210">
    <property type="component" value="Unassembled WGS sequence"/>
</dbReference>
<accession>A0ABT8J0V4</accession>
<dbReference type="EMBL" id="JAROCB010000004">
    <property type="protein sequence ID" value="MDN4598513.1"/>
    <property type="molecule type" value="Genomic_DNA"/>
</dbReference>
<proteinExistence type="predicted"/>
<keyword evidence="2" id="KW-1133">Transmembrane helix</keyword>
<reference evidence="3" key="1">
    <citation type="submission" date="2023-03" db="EMBL/GenBank/DDBJ databases">
        <title>MT1 and MT2 Draft Genomes of Novel Species.</title>
        <authorList>
            <person name="Venkateswaran K."/>
        </authorList>
    </citation>
    <scope>NUCLEOTIDE SEQUENCE</scope>
    <source>
        <strain evidence="3">F6_8S_P_1A</strain>
    </source>
</reference>
<keyword evidence="2" id="KW-0472">Membrane</keyword>
<gene>
    <name evidence="3" type="ORF">P5G59_15270</name>
</gene>
<evidence type="ECO:0008006" key="5">
    <source>
        <dbReference type="Google" id="ProtNLM"/>
    </source>
</evidence>
<comment type="caution">
    <text evidence="3">The sequence shown here is derived from an EMBL/GenBank/DDBJ whole genome shotgun (WGS) entry which is preliminary data.</text>
</comment>
<evidence type="ECO:0000256" key="2">
    <source>
        <dbReference type="SAM" id="Phobius"/>
    </source>
</evidence>
<evidence type="ECO:0000313" key="4">
    <source>
        <dbReference type="Proteomes" id="UP001174210"/>
    </source>
</evidence>
<name>A0ABT8J0V4_9MICO</name>
<keyword evidence="2" id="KW-0812">Transmembrane</keyword>
<evidence type="ECO:0000313" key="3">
    <source>
        <dbReference type="EMBL" id="MDN4598513.1"/>
    </source>
</evidence>
<feature type="transmembrane region" description="Helical" evidence="2">
    <location>
        <begin position="14"/>
        <end position="37"/>
    </location>
</feature>
<dbReference type="RefSeq" id="WP_301219854.1">
    <property type="nucleotide sequence ID" value="NZ_JAROCB010000004.1"/>
</dbReference>
<protein>
    <recommendedName>
        <fullName evidence="5">Septum formation-related domain-containing protein</fullName>
    </recommendedName>
</protein>
<feature type="compositionally biased region" description="Pro residues" evidence="1">
    <location>
        <begin position="62"/>
        <end position="74"/>
    </location>
</feature>